<evidence type="ECO:0000256" key="1">
    <source>
        <dbReference type="ARBA" id="ARBA00022729"/>
    </source>
</evidence>
<dbReference type="InterPro" id="IPR011990">
    <property type="entry name" value="TPR-like_helical_dom_sf"/>
</dbReference>
<feature type="repeat" description="TPR" evidence="2">
    <location>
        <begin position="84"/>
        <end position="117"/>
    </location>
</feature>
<keyword evidence="2" id="KW-0802">TPR repeat</keyword>
<comment type="caution">
    <text evidence="4">The sequence shown here is derived from an EMBL/GenBank/DDBJ whole genome shotgun (WGS) entry which is preliminary data.</text>
</comment>
<dbReference type="Pfam" id="PF07593">
    <property type="entry name" value="UnbV_ASPIC"/>
    <property type="match status" value="1"/>
</dbReference>
<feature type="repeat" description="TPR" evidence="2">
    <location>
        <begin position="50"/>
        <end position="83"/>
    </location>
</feature>
<organism evidence="4 5">
    <name type="scientific">Maribacter aquimaris</name>
    <dbReference type="NCBI Taxonomy" id="2737171"/>
    <lineage>
        <taxon>Bacteria</taxon>
        <taxon>Pseudomonadati</taxon>
        <taxon>Bacteroidota</taxon>
        <taxon>Flavobacteriia</taxon>
        <taxon>Flavobacteriales</taxon>
        <taxon>Flavobacteriaceae</taxon>
        <taxon>Maribacter</taxon>
    </lineage>
</organism>
<evidence type="ECO:0000259" key="3">
    <source>
        <dbReference type="Pfam" id="PF07593"/>
    </source>
</evidence>
<dbReference type="Pfam" id="PF13517">
    <property type="entry name" value="FG-GAP_3"/>
    <property type="match status" value="2"/>
</dbReference>
<dbReference type="InterPro" id="IPR019734">
    <property type="entry name" value="TPR_rpt"/>
</dbReference>
<evidence type="ECO:0000313" key="5">
    <source>
        <dbReference type="Proteomes" id="UP001166021"/>
    </source>
</evidence>
<dbReference type="InterPro" id="IPR011519">
    <property type="entry name" value="UnbV_ASPIC"/>
</dbReference>
<dbReference type="Pfam" id="PF13181">
    <property type="entry name" value="TPR_8"/>
    <property type="match status" value="1"/>
</dbReference>
<dbReference type="SMART" id="SM00028">
    <property type="entry name" value="TPR"/>
    <property type="match status" value="4"/>
</dbReference>
<proteinExistence type="predicted"/>
<accession>A0ABR7UXN9</accession>
<dbReference type="Gene3D" id="2.130.10.130">
    <property type="entry name" value="Integrin alpha, N-terminal"/>
    <property type="match status" value="1"/>
</dbReference>
<name>A0ABR7UXN9_9FLAO</name>
<dbReference type="PANTHER" id="PTHR44103:SF1">
    <property type="entry name" value="PROPROTEIN CONVERTASE P"/>
    <property type="match status" value="1"/>
</dbReference>
<dbReference type="RefSeq" id="WP_188242477.1">
    <property type="nucleotide sequence ID" value="NZ_JABTCF010000001.1"/>
</dbReference>
<dbReference type="PANTHER" id="PTHR44103">
    <property type="entry name" value="PROPROTEIN CONVERTASE P"/>
    <property type="match status" value="1"/>
</dbReference>
<sequence length="1190" mass="133531">MKSNLRYPIWSLLLILNLNCKNTNNKEPNTPQEHEVVIEKDANQIKNNKKLSARALGLAYLEENKLEEAAVQFQILIELAPDEPIGYTNLGIVYLRMGKYKDAESILLKAKELAPDDPDIRLNLSKVYEMTSDKEKSIEELKESIEISPDHVESLYSLVQTYSGSSDKNSMKEWERYLNKIVKAAPTNIVSKLYLTELLLKKGDQDGAIKQLEEIAQIFPDFPVEAKEYYDLTLEQLHSNKPKEAITSFLIFHNYLKLTTGYQTGIKELRGSSGGNVGHPVISFSKSTVSVMNTDGSILESIRFIDATASAYLETTAVNSNYSNLALGDIDSDGDTDVFYSSNGSHYLFQDEFGSYENIINTSNIVINGNVRHSSFADFDNDGHLDLLILKEKGVQLFKNVSKGKFQDLTPSAIASHTEISATTSLFLDMDHDGDLDLFLGGKSDLVYRNNGNGTFKDVTPEMGFGLNISVSRDADFGDFDDDGDIDFLVTREDGNNILYSNLRRGKFSDVTAEAGITPMSGSGASAVGDYNNDGYLDIFITSLDGSGSKLFKNKNNGTFKEDKAASKAFSALNLTKIQDVTFLDFDNDGHQDILVVGENQEPDKRGIFLMHNNGRGYFTNKSNLLSKNVVAGKEVALGDYNSDGDLDFYLVDLNGKLRLLRNDGGNNNHYLQMKLVGLKAGSAKNNHFGVGAKIEVRAGDLYQMQVVTSPNIHFGMGDRTKADVVRILWTNGVPQNIFSPGSDEDLIEAQELKGSCPFLYTWNGTEFVFVKDMMWRSALGMPLGIMGGKETLAFANASQEYLKIPGELLQEKDGKYTIQITEELWETIYCDEIKLIAVDHPKGSEIYVDEKFIGPPYPELKVYNIKNPQLPLTAMDGNGTNLLEPISKKDHRYISNFKREKFQGITEMKELILDLGDIRDTENLNLFMNGWIFPTDASINTALSQSENLTIQQPSLSVINAEGEWEEVIPNIGFPSGKNKTVIIDLSDKFLSAERKVKIRTNMEIYWDYIFSAYDGHTEEVTITKNNPEQADYHYRGVSKQYRKGGRYGPHWVDYYDITKGQKWRDLTGTYTRYGDVTELLKDADDMYIIANAGDETTISFDVSKFPKLKDGWKRDFLIYSVGWVKDGDLNTSTGQTVTPLPFHGMSMYPYGENEHYPTTKQHLEYQKKYNTRKVGNSAFRSLLSKSDL</sequence>
<dbReference type="InterPro" id="IPR028994">
    <property type="entry name" value="Integrin_alpha_N"/>
</dbReference>
<evidence type="ECO:0000256" key="2">
    <source>
        <dbReference type="PROSITE-ProRule" id="PRU00339"/>
    </source>
</evidence>
<dbReference type="InterPro" id="IPR013517">
    <property type="entry name" value="FG-GAP"/>
</dbReference>
<dbReference type="Gene3D" id="1.25.40.10">
    <property type="entry name" value="Tetratricopeptide repeat domain"/>
    <property type="match status" value="1"/>
</dbReference>
<gene>
    <name evidence="4" type="ORF">HPE56_04150</name>
</gene>
<dbReference type="SUPFAM" id="SSF48452">
    <property type="entry name" value="TPR-like"/>
    <property type="match status" value="1"/>
</dbReference>
<dbReference type="PROSITE" id="PS50005">
    <property type="entry name" value="TPR"/>
    <property type="match status" value="3"/>
</dbReference>
<keyword evidence="5" id="KW-1185">Reference proteome</keyword>
<dbReference type="SUPFAM" id="SSF69318">
    <property type="entry name" value="Integrin alpha N-terminal domain"/>
    <property type="match status" value="1"/>
</dbReference>
<feature type="domain" description="ASPIC/UnbV" evidence="3">
    <location>
        <begin position="690"/>
        <end position="738"/>
    </location>
</feature>
<dbReference type="EMBL" id="JABTCF010000001">
    <property type="protein sequence ID" value="MBD0776977.1"/>
    <property type="molecule type" value="Genomic_DNA"/>
</dbReference>
<dbReference type="Proteomes" id="UP001166021">
    <property type="component" value="Unassembled WGS sequence"/>
</dbReference>
<protein>
    <submittedName>
        <fullName evidence="4">VCBS repeat-containing protein</fullName>
    </submittedName>
</protein>
<dbReference type="Pfam" id="PF13414">
    <property type="entry name" value="TPR_11"/>
    <property type="match status" value="1"/>
</dbReference>
<reference evidence="4" key="1">
    <citation type="submission" date="2020-05" db="EMBL/GenBank/DDBJ databases">
        <title>The draft genome sequence of Maribacter sp. ANRC-HE7.</title>
        <authorList>
            <person name="Mu L."/>
        </authorList>
    </citation>
    <scope>NUCLEOTIDE SEQUENCE</scope>
    <source>
        <strain evidence="4">ANRC-HE7</strain>
    </source>
</reference>
<feature type="repeat" description="TPR" evidence="2">
    <location>
        <begin position="118"/>
        <end position="151"/>
    </location>
</feature>
<keyword evidence="1" id="KW-0732">Signal</keyword>
<evidence type="ECO:0000313" key="4">
    <source>
        <dbReference type="EMBL" id="MBD0776977.1"/>
    </source>
</evidence>